<reference evidence="2 3" key="1">
    <citation type="submission" date="2023-12" db="EMBL/GenBank/DDBJ databases">
        <title>A high-quality genome assembly for Dillenia turbinata (Dilleniales).</title>
        <authorList>
            <person name="Chanderbali A."/>
        </authorList>
    </citation>
    <scope>NUCLEOTIDE SEQUENCE [LARGE SCALE GENOMIC DNA]</scope>
    <source>
        <strain evidence="2">LSX21</strain>
        <tissue evidence="2">Leaf</tissue>
    </source>
</reference>
<organism evidence="2 3">
    <name type="scientific">Dillenia turbinata</name>
    <dbReference type="NCBI Taxonomy" id="194707"/>
    <lineage>
        <taxon>Eukaryota</taxon>
        <taxon>Viridiplantae</taxon>
        <taxon>Streptophyta</taxon>
        <taxon>Embryophyta</taxon>
        <taxon>Tracheophyta</taxon>
        <taxon>Spermatophyta</taxon>
        <taxon>Magnoliopsida</taxon>
        <taxon>eudicotyledons</taxon>
        <taxon>Gunneridae</taxon>
        <taxon>Pentapetalae</taxon>
        <taxon>Dilleniales</taxon>
        <taxon>Dilleniaceae</taxon>
        <taxon>Dillenia</taxon>
    </lineage>
</organism>
<protein>
    <recommendedName>
        <fullName evidence="4">FMN-binding split barrel</fullName>
    </recommendedName>
</protein>
<dbReference type="SUPFAM" id="SSF50475">
    <property type="entry name" value="FMN-binding split barrel"/>
    <property type="match status" value="1"/>
</dbReference>
<dbReference type="InterPro" id="IPR037119">
    <property type="entry name" value="Haem_oxidase_HugZ-like_sf"/>
</dbReference>
<gene>
    <name evidence="2" type="ORF">RJ641_007606</name>
</gene>
<evidence type="ECO:0000313" key="3">
    <source>
        <dbReference type="Proteomes" id="UP001370490"/>
    </source>
</evidence>
<proteinExistence type="predicted"/>
<name>A0AAN8VE86_9MAGN</name>
<evidence type="ECO:0000313" key="2">
    <source>
        <dbReference type="EMBL" id="KAK6925887.1"/>
    </source>
</evidence>
<comment type="caution">
    <text evidence="2">The sequence shown here is derived from an EMBL/GenBank/DDBJ whole genome shotgun (WGS) entry which is preliminary data.</text>
</comment>
<dbReference type="PANTHER" id="PTHR13343">
    <property type="entry name" value="CREG1 PROTEIN"/>
    <property type="match status" value="1"/>
</dbReference>
<evidence type="ECO:0008006" key="4">
    <source>
        <dbReference type="Google" id="ProtNLM"/>
    </source>
</evidence>
<dbReference type="PANTHER" id="PTHR13343:SF28">
    <property type="entry name" value="PENTATRICOPEPTIDE REPEAT (PPR) SUPERFAMILY PROTEIN"/>
    <property type="match status" value="1"/>
</dbReference>
<dbReference type="EMBL" id="JBAMMX010000015">
    <property type="protein sequence ID" value="KAK6925887.1"/>
    <property type="molecule type" value="Genomic_DNA"/>
</dbReference>
<dbReference type="AlphaFoldDB" id="A0AAN8VE86"/>
<dbReference type="Proteomes" id="UP001370490">
    <property type="component" value="Unassembled WGS sequence"/>
</dbReference>
<feature type="region of interest" description="Disordered" evidence="1">
    <location>
        <begin position="268"/>
        <end position="289"/>
    </location>
</feature>
<dbReference type="Gene3D" id="3.20.180.10">
    <property type="entry name" value="PNP-oxidase-like"/>
    <property type="match status" value="1"/>
</dbReference>
<accession>A0AAN8VE86</accession>
<keyword evidence="3" id="KW-1185">Reference proteome</keyword>
<sequence>MLLMIESSMAVRFPSGLRSSSPRFSLSSATTCLRRVCNGFVMRKSNRIGKKNTNGVIRASADHSDPGLERKPKYHPFEEILASNSTESGDARLTPAATSRTIIEVNSKATLIFSGLINDEVQEDIFWPELPYVTDEHGNVYFQVNNDEDFMQILTSENNFVDWVAILEDEVDGMDSDEALEDWAKFETMHSSHPISFAKKLAEVASDDPIDYMDQPPAGLAIQGLLRPALVEEHTIIQRHTLGNQSHKADANHDCKIVKDKPEDLEVINGDRHESGPQDNSVGQGKSEKDESLNNGILFYKLEMIKLELISAQGQQIDVEVEDFMKAQPDAIAHSAAKIISRLKAGGEKTMQALRSLCWRCKGIQVEEATVIGIDTLGFDVRVCSGIQVQTLRFAFQSRATSEYSAERQLNDLLFPRLHHKPQKRKAHQKES</sequence>
<evidence type="ECO:0000256" key="1">
    <source>
        <dbReference type="SAM" id="MobiDB-lite"/>
    </source>
</evidence>